<name>A0A0F9D1B5_9ZZZZ</name>
<dbReference type="EMBL" id="LAZR01033626">
    <property type="protein sequence ID" value="KKL47541.1"/>
    <property type="molecule type" value="Genomic_DNA"/>
</dbReference>
<reference evidence="1" key="1">
    <citation type="journal article" date="2015" name="Nature">
        <title>Complex archaea that bridge the gap between prokaryotes and eukaryotes.</title>
        <authorList>
            <person name="Spang A."/>
            <person name="Saw J.H."/>
            <person name="Jorgensen S.L."/>
            <person name="Zaremba-Niedzwiedzka K."/>
            <person name="Martijn J."/>
            <person name="Lind A.E."/>
            <person name="van Eijk R."/>
            <person name="Schleper C."/>
            <person name="Guy L."/>
            <person name="Ettema T.J."/>
        </authorList>
    </citation>
    <scope>NUCLEOTIDE SEQUENCE</scope>
</reference>
<comment type="caution">
    <text evidence="1">The sequence shown here is derived from an EMBL/GenBank/DDBJ whole genome shotgun (WGS) entry which is preliminary data.</text>
</comment>
<dbReference type="AlphaFoldDB" id="A0A0F9D1B5"/>
<organism evidence="1">
    <name type="scientific">marine sediment metagenome</name>
    <dbReference type="NCBI Taxonomy" id="412755"/>
    <lineage>
        <taxon>unclassified sequences</taxon>
        <taxon>metagenomes</taxon>
        <taxon>ecological metagenomes</taxon>
    </lineage>
</organism>
<sequence length="57" mass="6516">MHDGAFPWVKARAFDNAYMDRAAGYARMGVSGLDEWRDEGPMLPVLYLPTRDLLTDR</sequence>
<accession>A0A0F9D1B5</accession>
<proteinExistence type="predicted"/>
<evidence type="ECO:0000313" key="1">
    <source>
        <dbReference type="EMBL" id="KKL47541.1"/>
    </source>
</evidence>
<gene>
    <name evidence="1" type="ORF">LCGC14_2334520</name>
</gene>
<protein>
    <submittedName>
        <fullName evidence="1">Uncharacterized protein</fullName>
    </submittedName>
</protein>